<dbReference type="PROSITE" id="PS51257">
    <property type="entry name" value="PROKAR_LIPOPROTEIN"/>
    <property type="match status" value="1"/>
</dbReference>
<dbReference type="RefSeq" id="WP_269337615.1">
    <property type="nucleotide sequence ID" value="NZ_JBFSSG010000001.1"/>
</dbReference>
<evidence type="ECO:0000313" key="1">
    <source>
        <dbReference type="EMBL" id="MEZ8719573.1"/>
    </source>
</evidence>
<gene>
    <name evidence="1" type="ORF">AB6D66_00745</name>
</gene>
<dbReference type="EMBL" id="JBFSSG010000001">
    <property type="protein sequence ID" value="MEZ8719573.1"/>
    <property type="molecule type" value="Genomic_DNA"/>
</dbReference>
<dbReference type="Proteomes" id="UP001570071">
    <property type="component" value="Unassembled WGS sequence"/>
</dbReference>
<sequence length="150" mass="16501">MKKKFTIAMMPFVLLGCSNELQTVNLPPEAVLLSGSIFTAKVEDGLRLKVTELGGIKPENCYLGFNSTLDNDLKRNMVKTTSIMCGEETRTLKGFAVGGDSYHGLRVNPEDNSIISEDESFSILVTETLPLEGVSLQYYGEDSEIHFATK</sequence>
<evidence type="ECO:0008006" key="3">
    <source>
        <dbReference type="Google" id="ProtNLM"/>
    </source>
</evidence>
<accession>A0ABV4MQZ8</accession>
<reference evidence="1 2" key="1">
    <citation type="journal article" date="2024" name="ISME J.">
        <title>Tailless and filamentous prophages are predominant in marine Vibrio.</title>
        <authorList>
            <person name="Steensen K."/>
            <person name="Seneca J."/>
            <person name="Bartlau N."/>
            <person name="Yu X.A."/>
            <person name="Hussain F.A."/>
            <person name="Polz M.F."/>
        </authorList>
    </citation>
    <scope>NUCLEOTIDE SEQUENCE [LARGE SCALE GENOMIC DNA]</scope>
    <source>
        <strain evidence="1 2">10N.239.312.F12</strain>
    </source>
</reference>
<keyword evidence="2" id="KW-1185">Reference proteome</keyword>
<protein>
    <recommendedName>
        <fullName evidence="3">Lipoprotein</fullName>
    </recommendedName>
</protein>
<name>A0ABV4MQZ8_9VIBR</name>
<comment type="caution">
    <text evidence="1">The sequence shown here is derived from an EMBL/GenBank/DDBJ whole genome shotgun (WGS) entry which is preliminary data.</text>
</comment>
<evidence type="ECO:0000313" key="2">
    <source>
        <dbReference type="Proteomes" id="UP001570071"/>
    </source>
</evidence>
<proteinExistence type="predicted"/>
<organism evidence="1 2">
    <name type="scientific">Vibrio pomeroyi</name>
    <dbReference type="NCBI Taxonomy" id="198832"/>
    <lineage>
        <taxon>Bacteria</taxon>
        <taxon>Pseudomonadati</taxon>
        <taxon>Pseudomonadota</taxon>
        <taxon>Gammaproteobacteria</taxon>
        <taxon>Vibrionales</taxon>
        <taxon>Vibrionaceae</taxon>
        <taxon>Vibrio</taxon>
    </lineage>
</organism>